<sequence>MLEPAGISGFEETVLRALLGTERRAVAELAEDLDAAPDAVRRAVRHLTDLGVVERDGSSVAALDPRPALQGAVRQRRAELDQLTRTVDELSSAFHDRAARGIVSRLIEPVEGRAAIAAKVDDMLARADEEVLAFDTPPYVVHQYGDADIEIELLSRRITCRAVYAAEVLDVPPRAERIRTLVELGEQARVVPVVPIKMIVVDRREVLLPLFTAGQGPQQHAVVVHNSGICDALVALFEAVWARGVPLFAPQGQREDGLPPEDRAILHLLNAGLKDDAIGRQLSLSERTVRRRVAEISERLGASTRFQIGAQAVRRGWI</sequence>
<dbReference type="PANTHER" id="PTHR34293:SF1">
    <property type="entry name" value="HTH-TYPE TRANSCRIPTIONAL REGULATOR TRMBL2"/>
    <property type="match status" value="1"/>
</dbReference>
<dbReference type="AlphaFoldDB" id="A0A941ELQ1"/>
<accession>A0A941ELQ1</accession>
<reference evidence="2" key="1">
    <citation type="submission" date="2021-04" db="EMBL/GenBank/DDBJ databases">
        <title>Genome based classification of Actinospica acidithermotolerans sp. nov., an actinobacterium isolated from an Indonesian hot spring.</title>
        <authorList>
            <person name="Kusuma A.B."/>
            <person name="Putra K.E."/>
            <person name="Nafisah S."/>
            <person name="Loh J."/>
            <person name="Nouioui I."/>
            <person name="Goodfellow M."/>
        </authorList>
    </citation>
    <scope>NUCLEOTIDE SEQUENCE</scope>
    <source>
        <strain evidence="2">CSCA 57</strain>
    </source>
</reference>
<dbReference type="Gene3D" id="1.10.10.10">
    <property type="entry name" value="Winged helix-like DNA-binding domain superfamily/Winged helix DNA-binding domain"/>
    <property type="match status" value="2"/>
</dbReference>
<protein>
    <submittedName>
        <fullName evidence="2">Response regulator transcription factor</fullName>
    </submittedName>
</protein>
<feature type="domain" description="HTH luxR-type" evidence="1">
    <location>
        <begin position="255"/>
        <end position="312"/>
    </location>
</feature>
<proteinExistence type="predicted"/>
<evidence type="ECO:0000313" key="3">
    <source>
        <dbReference type="Proteomes" id="UP000675781"/>
    </source>
</evidence>
<dbReference type="Pfam" id="PF00196">
    <property type="entry name" value="GerE"/>
    <property type="match status" value="1"/>
</dbReference>
<evidence type="ECO:0000259" key="1">
    <source>
        <dbReference type="SMART" id="SM00421"/>
    </source>
</evidence>
<dbReference type="RefSeq" id="WP_212527768.1">
    <property type="nucleotide sequence ID" value="NZ_JAGSOG010000025.1"/>
</dbReference>
<dbReference type="InterPro" id="IPR016032">
    <property type="entry name" value="Sig_transdc_resp-reg_C-effctor"/>
</dbReference>
<dbReference type="EMBL" id="JAGSOG010000025">
    <property type="protein sequence ID" value="MBR7833245.1"/>
    <property type="molecule type" value="Genomic_DNA"/>
</dbReference>
<dbReference type="PANTHER" id="PTHR34293">
    <property type="entry name" value="HTH-TYPE TRANSCRIPTIONAL REGULATOR TRMBL2"/>
    <property type="match status" value="1"/>
</dbReference>
<dbReference type="InterPro" id="IPR036388">
    <property type="entry name" value="WH-like_DNA-bd_sf"/>
</dbReference>
<dbReference type="Proteomes" id="UP000675781">
    <property type="component" value="Unassembled WGS sequence"/>
</dbReference>
<name>A0A941ELQ1_9ACTN</name>
<dbReference type="GO" id="GO:0006355">
    <property type="term" value="P:regulation of DNA-templated transcription"/>
    <property type="evidence" value="ECO:0007669"/>
    <property type="project" value="InterPro"/>
</dbReference>
<keyword evidence="3" id="KW-1185">Reference proteome</keyword>
<comment type="caution">
    <text evidence="2">The sequence shown here is derived from an EMBL/GenBank/DDBJ whole genome shotgun (WGS) entry which is preliminary data.</text>
</comment>
<dbReference type="SMART" id="SM00421">
    <property type="entry name" value="HTH_LUXR"/>
    <property type="match status" value="1"/>
</dbReference>
<organism evidence="2 3">
    <name type="scientific">Actinospica durhamensis</name>
    <dbReference type="NCBI Taxonomy" id="1508375"/>
    <lineage>
        <taxon>Bacteria</taxon>
        <taxon>Bacillati</taxon>
        <taxon>Actinomycetota</taxon>
        <taxon>Actinomycetes</taxon>
        <taxon>Catenulisporales</taxon>
        <taxon>Actinospicaceae</taxon>
        <taxon>Actinospica</taxon>
    </lineage>
</organism>
<dbReference type="SUPFAM" id="SSF46894">
    <property type="entry name" value="C-terminal effector domain of the bipartite response regulators"/>
    <property type="match status" value="1"/>
</dbReference>
<dbReference type="InterPro" id="IPR051797">
    <property type="entry name" value="TrmB-like"/>
</dbReference>
<gene>
    <name evidence="2" type="ORF">KDL01_08210</name>
</gene>
<dbReference type="GO" id="GO:0003677">
    <property type="term" value="F:DNA binding"/>
    <property type="evidence" value="ECO:0007669"/>
    <property type="project" value="InterPro"/>
</dbReference>
<dbReference type="InterPro" id="IPR036390">
    <property type="entry name" value="WH_DNA-bd_sf"/>
</dbReference>
<dbReference type="InterPro" id="IPR000792">
    <property type="entry name" value="Tscrpt_reg_LuxR_C"/>
</dbReference>
<evidence type="ECO:0000313" key="2">
    <source>
        <dbReference type="EMBL" id="MBR7833245.1"/>
    </source>
</evidence>
<dbReference type="SUPFAM" id="SSF46785">
    <property type="entry name" value="Winged helix' DNA-binding domain"/>
    <property type="match status" value="1"/>
</dbReference>